<dbReference type="EMBL" id="JAKREW010000006">
    <property type="protein sequence ID" value="MCG7505291.1"/>
    <property type="molecule type" value="Genomic_DNA"/>
</dbReference>
<dbReference type="InterPro" id="IPR016040">
    <property type="entry name" value="NAD(P)-bd_dom"/>
</dbReference>
<dbReference type="Proteomes" id="UP001201701">
    <property type="component" value="Unassembled WGS sequence"/>
</dbReference>
<name>A0ABS9QCZ8_9HYPH</name>
<dbReference type="SUPFAM" id="SSF51735">
    <property type="entry name" value="NAD(P)-binding Rossmann-fold domains"/>
    <property type="match status" value="1"/>
</dbReference>
<dbReference type="RefSeq" id="WP_239364151.1">
    <property type="nucleotide sequence ID" value="NZ_JAKREW010000006.1"/>
</dbReference>
<organism evidence="2 3">
    <name type="scientific">Mesorhizobium retamae</name>
    <dbReference type="NCBI Taxonomy" id="2912854"/>
    <lineage>
        <taxon>Bacteria</taxon>
        <taxon>Pseudomonadati</taxon>
        <taxon>Pseudomonadota</taxon>
        <taxon>Alphaproteobacteria</taxon>
        <taxon>Hyphomicrobiales</taxon>
        <taxon>Phyllobacteriaceae</taxon>
        <taxon>Mesorhizobium</taxon>
    </lineage>
</organism>
<evidence type="ECO:0000313" key="3">
    <source>
        <dbReference type="Proteomes" id="UP001201701"/>
    </source>
</evidence>
<accession>A0ABS9QCZ8</accession>
<feature type="domain" description="NAD(P)-binding" evidence="1">
    <location>
        <begin position="7"/>
        <end position="200"/>
    </location>
</feature>
<dbReference type="PANTHER" id="PTHR43355:SF2">
    <property type="entry name" value="FLAVIN REDUCTASE (NADPH)"/>
    <property type="match status" value="1"/>
</dbReference>
<dbReference type="PANTHER" id="PTHR43355">
    <property type="entry name" value="FLAVIN REDUCTASE (NADPH)"/>
    <property type="match status" value="1"/>
</dbReference>
<dbReference type="CDD" id="cd05244">
    <property type="entry name" value="BVR-B_like_SDR_a"/>
    <property type="match status" value="1"/>
</dbReference>
<reference evidence="2 3" key="1">
    <citation type="submission" date="2022-02" db="EMBL/GenBank/DDBJ databases">
        <title>Draft genome sequence of Mezorhizobium retamae strain IRAMC:0171 isolated from Retama raetam nodules.</title>
        <authorList>
            <person name="Bengaied R."/>
            <person name="Sbissi I."/>
            <person name="Huber K."/>
            <person name="Ghodbane F."/>
            <person name="Nouioui I."/>
            <person name="Tarhouni M."/>
            <person name="Gtari M."/>
        </authorList>
    </citation>
    <scope>NUCLEOTIDE SEQUENCE [LARGE SCALE GENOMIC DNA]</scope>
    <source>
        <strain evidence="2 3">IRAMC:0171</strain>
    </source>
</reference>
<comment type="caution">
    <text evidence="2">The sequence shown here is derived from an EMBL/GenBank/DDBJ whole genome shotgun (WGS) entry which is preliminary data.</text>
</comment>
<dbReference type="Pfam" id="PF13460">
    <property type="entry name" value="NAD_binding_10"/>
    <property type="match status" value="1"/>
</dbReference>
<evidence type="ECO:0000259" key="1">
    <source>
        <dbReference type="Pfam" id="PF13460"/>
    </source>
</evidence>
<keyword evidence="3" id="KW-1185">Reference proteome</keyword>
<gene>
    <name evidence="2" type="ORF">L4923_09685</name>
</gene>
<protein>
    <submittedName>
        <fullName evidence="2">NAD(P)-dependent oxidoreductase</fullName>
    </submittedName>
</protein>
<evidence type="ECO:0000313" key="2">
    <source>
        <dbReference type="EMBL" id="MCG7505291.1"/>
    </source>
</evidence>
<dbReference type="InterPro" id="IPR036291">
    <property type="entry name" value="NAD(P)-bd_dom_sf"/>
</dbReference>
<dbReference type="InterPro" id="IPR051606">
    <property type="entry name" value="Polyketide_Oxido-like"/>
</dbReference>
<sequence>MKIALIGASGFVGGALLKEAIHRGHSVTAIVRNPEKVAATSGVTAVKGDVNDVKQLAAQLAGHDVVISAFNGGWGDPEIYNKHLTGSRSIAAAAKQVGVRLIVVGGAGSLHAPDGSQFVDSPDFPEAYKDGARAARDVLAELRKESGLEWSFVSPAAHIAPGERTGKFRLGGDEPVLDAKGESHVSVEDLAYAILDEAETPKHTRKRFTLGY</sequence>
<proteinExistence type="predicted"/>
<dbReference type="Gene3D" id="3.40.50.720">
    <property type="entry name" value="NAD(P)-binding Rossmann-like Domain"/>
    <property type="match status" value="1"/>
</dbReference>